<feature type="transmembrane region" description="Helical" evidence="2">
    <location>
        <begin position="724"/>
        <end position="742"/>
    </location>
</feature>
<evidence type="ECO:0000256" key="2">
    <source>
        <dbReference type="SAM" id="Phobius"/>
    </source>
</evidence>
<sequence>MDTWILVGVVLVCLLVLAPILAIIAISRTGRMQYQISELNQKVFSLETRLGQYQQSNVTPSKNVASSSDDQQGIFGVTDELEQVVTNVPIQSSPVSEPEPSFKPLSGDTAYQQSEKAADSTNQTIPVPAYTQSAIVGSQARSGVDPNRFNKATKPNRFNDQEVDTSTQGQFNQKTTGNNESIFGHFFSWLLKGNPVAKIGILLLFLGVAYLLNYSVQNEIISPQIRLIFSAVGCLVLLGIGWRLRNKKPLFGLILQGGGVGCLYITIFAAFKLYTMLPYSMAFVFMLLICAASIALALLQRTISLAILASLGGYLAPVLLSTGGGSHVILFSYYLMLSIGILIISVWQAWRPLNLVGMVMTYGVAILWGLSNYQSDYYISCQLFIIANLVVFNALTQLFSLRFEHDKQLIVDNTLLFVPPLISIALQFFIADDVGLLPAFISLLIGLLYLVAGLQVHKRYKEVGKNMALANILIGAGFVTLAIPLALTLEWTSIVWSLEGLLLLWLGLQQGQKKMATVGSLLIVISAITLLMDYPYVYWSRSSTYMVPLLLVACFGAGGLFHIRRKENSNFALFSYGFLFLGLLTWLCWLPLFTDILSWSRESEGFIILVLVVISVWLWRLYAIRINWIPLLFCQSILWVAGYYYLGLDFLYDKNPMGRGENSLIWAVILGSSILFVIHAYKLRNQWMQWTLHGANLWLILVFILTQVNWFVSILPWGMHEMGYFIYVMAITLTILALYWLQQNKMPPMKRNGLMYWYWMLPVAIGLIILSAYANLEDGKLTFWNYIPLINPLDEAGLFSIAALILMQKGFVQKIRKATEVDYWIIRGLLVSIILLSAFWFNGILIRAVADFAGLSWNYAVLYDSRLIQTVLSISWALAALLCIVIAAMKKSRIWWFLGASIFACVIAKLFLVDIHGQGGISRAISFIGVALLILIVGYFSPLPPKDIKEKVEQETQSWDK</sequence>
<proteinExistence type="predicted"/>
<gene>
    <name evidence="3" type="ORF">Q5E86_00560</name>
</gene>
<feature type="transmembrane region" description="Helical" evidence="2">
    <location>
        <begin position="436"/>
        <end position="456"/>
    </location>
</feature>
<feature type="transmembrane region" description="Helical" evidence="2">
    <location>
        <begin position="328"/>
        <end position="346"/>
    </location>
</feature>
<evidence type="ECO:0000313" key="3">
    <source>
        <dbReference type="EMBL" id="MDO7854893.1"/>
    </source>
</evidence>
<feature type="region of interest" description="Disordered" evidence="1">
    <location>
        <begin position="89"/>
        <end position="123"/>
    </location>
</feature>
<feature type="transmembrane region" description="Helical" evidence="2">
    <location>
        <begin position="573"/>
        <end position="593"/>
    </location>
</feature>
<feature type="transmembrane region" description="Helical" evidence="2">
    <location>
        <begin position="196"/>
        <end position="213"/>
    </location>
</feature>
<feature type="transmembrane region" description="Helical" evidence="2">
    <location>
        <begin position="605"/>
        <end position="622"/>
    </location>
</feature>
<name>A0ABT9AJQ6_9GAMM</name>
<dbReference type="Proteomes" id="UP001176478">
    <property type="component" value="Unassembled WGS sequence"/>
</dbReference>
<feature type="transmembrane region" description="Helical" evidence="2">
    <location>
        <begin position="924"/>
        <end position="941"/>
    </location>
</feature>
<reference evidence="3" key="2">
    <citation type="journal article" date="2024" name="Int. J. Antimicrob. Agents">
        <title>Identification of a novel Providencia species showing multi-drug-resistant in three patients with hospital-acquired infection.</title>
        <authorList>
            <person name="Yang W."/>
            <person name="Chen J."/>
            <person name="Yang F."/>
            <person name="Ji P."/>
            <person name="Shen S."/>
            <person name="Yin D."/>
            <person name="Hu F."/>
        </authorList>
    </citation>
    <scope>NUCLEOTIDE SEQUENCE</scope>
    <source>
        <strain evidence="3">CRE-138-0111</strain>
    </source>
</reference>
<dbReference type="PIRSF" id="PIRSF035905">
    <property type="entry name" value="UCP035905_mp"/>
    <property type="match status" value="1"/>
</dbReference>
<evidence type="ECO:0000313" key="4">
    <source>
        <dbReference type="Proteomes" id="UP001176478"/>
    </source>
</evidence>
<feature type="transmembrane region" description="Helical" evidence="2">
    <location>
        <begin position="543"/>
        <end position="561"/>
    </location>
</feature>
<keyword evidence="2" id="KW-0812">Transmembrane</keyword>
<keyword evidence="2" id="KW-0472">Membrane</keyword>
<feature type="transmembrane region" description="Helical" evidence="2">
    <location>
        <begin position="664"/>
        <end position="683"/>
    </location>
</feature>
<feature type="transmembrane region" description="Helical" evidence="2">
    <location>
        <begin position="754"/>
        <end position="776"/>
    </location>
</feature>
<accession>A0ABT9AJQ6</accession>
<feature type="transmembrane region" description="Helical" evidence="2">
    <location>
        <begin position="894"/>
        <end position="912"/>
    </location>
</feature>
<feature type="transmembrane region" description="Helical" evidence="2">
    <location>
        <begin position="251"/>
        <end position="271"/>
    </location>
</feature>
<feature type="transmembrane region" description="Helical" evidence="2">
    <location>
        <begin position="824"/>
        <end position="846"/>
    </location>
</feature>
<feature type="transmembrane region" description="Helical" evidence="2">
    <location>
        <begin position="515"/>
        <end position="537"/>
    </location>
</feature>
<feature type="transmembrane region" description="Helical" evidence="2">
    <location>
        <begin position="695"/>
        <end position="718"/>
    </location>
</feature>
<dbReference type="InterPro" id="IPR014600">
    <property type="entry name" value="UCP035905_mem"/>
</dbReference>
<feature type="transmembrane region" description="Helical" evidence="2">
    <location>
        <begin position="493"/>
        <end position="508"/>
    </location>
</feature>
<organism evidence="3 4">
    <name type="scientific">Providencia huashanensis</name>
    <dbReference type="NCBI Taxonomy" id="3037798"/>
    <lineage>
        <taxon>Bacteria</taxon>
        <taxon>Pseudomonadati</taxon>
        <taxon>Pseudomonadota</taxon>
        <taxon>Gammaproteobacteria</taxon>
        <taxon>Enterobacterales</taxon>
        <taxon>Morganellaceae</taxon>
        <taxon>Providencia</taxon>
    </lineage>
</organism>
<feature type="compositionally biased region" description="Polar residues" evidence="1">
    <location>
        <begin position="164"/>
        <end position="174"/>
    </location>
</feature>
<dbReference type="Pfam" id="PF10101">
    <property type="entry name" value="DUF2339"/>
    <property type="match status" value="1"/>
</dbReference>
<dbReference type="PANTHER" id="PTHR38434">
    <property type="entry name" value="BLL2549 PROTEIN"/>
    <property type="match status" value="1"/>
</dbReference>
<keyword evidence="2" id="KW-1133">Transmembrane helix</keyword>
<dbReference type="PANTHER" id="PTHR38434:SF1">
    <property type="entry name" value="BLL2549 PROTEIN"/>
    <property type="match status" value="1"/>
</dbReference>
<feature type="transmembrane region" description="Helical" evidence="2">
    <location>
        <begin position="305"/>
        <end position="322"/>
    </location>
</feature>
<comment type="caution">
    <text evidence="3">The sequence shown here is derived from an EMBL/GenBank/DDBJ whole genome shotgun (WGS) entry which is preliminary data.</text>
</comment>
<feature type="region of interest" description="Disordered" evidence="1">
    <location>
        <begin position="141"/>
        <end position="174"/>
    </location>
</feature>
<feature type="transmembrane region" description="Helical" evidence="2">
    <location>
        <begin position="377"/>
        <end position="398"/>
    </location>
</feature>
<feature type="transmembrane region" description="Helical" evidence="2">
    <location>
        <begin position="796"/>
        <end position="812"/>
    </location>
</feature>
<feature type="transmembrane region" description="Helical" evidence="2">
    <location>
        <begin position="6"/>
        <end position="26"/>
    </location>
</feature>
<feature type="transmembrane region" description="Helical" evidence="2">
    <location>
        <begin position="277"/>
        <end position="298"/>
    </location>
</feature>
<protein>
    <submittedName>
        <fullName evidence="3">DUF2339 domain-containing protein</fullName>
    </submittedName>
</protein>
<evidence type="ECO:0000256" key="1">
    <source>
        <dbReference type="SAM" id="MobiDB-lite"/>
    </source>
</evidence>
<feature type="transmembrane region" description="Helical" evidence="2">
    <location>
        <begin position="410"/>
        <end position="430"/>
    </location>
</feature>
<feature type="transmembrane region" description="Helical" evidence="2">
    <location>
        <begin position="629"/>
        <end position="652"/>
    </location>
</feature>
<feature type="transmembrane region" description="Helical" evidence="2">
    <location>
        <begin position="225"/>
        <end position="244"/>
    </location>
</feature>
<feature type="compositionally biased region" description="Polar residues" evidence="1">
    <location>
        <begin position="109"/>
        <end position="123"/>
    </location>
</feature>
<keyword evidence="4" id="KW-1185">Reference proteome</keyword>
<reference evidence="3" key="1">
    <citation type="submission" date="2023-07" db="EMBL/GenBank/DDBJ databases">
        <authorList>
            <person name="Yang W."/>
            <person name="Chen J."/>
            <person name="Ji P."/>
            <person name="Hu F."/>
        </authorList>
    </citation>
    <scope>NUCLEOTIDE SEQUENCE</scope>
    <source>
        <strain evidence="3">CRE-138-0111</strain>
    </source>
</reference>
<dbReference type="InterPro" id="IPR019286">
    <property type="entry name" value="DUF2339_TM"/>
</dbReference>
<feature type="transmembrane region" description="Helical" evidence="2">
    <location>
        <begin position="353"/>
        <end position="371"/>
    </location>
</feature>
<feature type="transmembrane region" description="Helical" evidence="2">
    <location>
        <begin position="468"/>
        <end position="487"/>
    </location>
</feature>
<dbReference type="EMBL" id="JAUQTG010000001">
    <property type="protein sequence ID" value="MDO7854893.1"/>
    <property type="molecule type" value="Genomic_DNA"/>
</dbReference>
<feature type="transmembrane region" description="Helical" evidence="2">
    <location>
        <begin position="866"/>
        <end position="887"/>
    </location>
</feature>